<dbReference type="InterPro" id="IPR050904">
    <property type="entry name" value="Adhesion/Biosynth-related"/>
</dbReference>
<reference evidence="3" key="1">
    <citation type="submission" date="2025-08" db="UniProtKB">
        <authorList>
            <consortium name="RefSeq"/>
        </authorList>
    </citation>
    <scope>IDENTIFICATION</scope>
</reference>
<dbReference type="InterPro" id="IPR000782">
    <property type="entry name" value="FAS1_domain"/>
</dbReference>
<sequence length="153" mass="16557">MTSWLPEQDITFFAPSDAALSAVPPSVLAQLSKNATLLQDVLKYHVVSALKMAADLQNDELLATLLSGAQLRTNIYKNGQVITAEGSVVSKPDLKASNGVVHVIDKVLYPVPTMSVPILLTFDKDLNNLGFLAFQAKLIDKLQGRSCRVVFCS</sequence>
<dbReference type="SUPFAM" id="SSF82153">
    <property type="entry name" value="FAS1 domain"/>
    <property type="match status" value="1"/>
</dbReference>
<organism evidence="2 3">
    <name type="scientific">Aplysia californica</name>
    <name type="common">California sea hare</name>
    <dbReference type="NCBI Taxonomy" id="6500"/>
    <lineage>
        <taxon>Eukaryota</taxon>
        <taxon>Metazoa</taxon>
        <taxon>Spiralia</taxon>
        <taxon>Lophotrochozoa</taxon>
        <taxon>Mollusca</taxon>
        <taxon>Gastropoda</taxon>
        <taxon>Heterobranchia</taxon>
        <taxon>Euthyneura</taxon>
        <taxon>Tectipleura</taxon>
        <taxon>Aplysiida</taxon>
        <taxon>Aplysioidea</taxon>
        <taxon>Aplysiidae</taxon>
        <taxon>Aplysia</taxon>
    </lineage>
</organism>
<dbReference type="Proteomes" id="UP000694888">
    <property type="component" value="Unplaced"/>
</dbReference>
<dbReference type="InterPro" id="IPR036378">
    <property type="entry name" value="FAS1_dom_sf"/>
</dbReference>
<evidence type="ECO:0000259" key="1">
    <source>
        <dbReference type="PROSITE" id="PS50213"/>
    </source>
</evidence>
<dbReference type="RefSeq" id="XP_012942324.2">
    <property type="nucleotide sequence ID" value="XM_013086870.2"/>
</dbReference>
<proteinExistence type="predicted"/>
<accession>A0ABM1A7G7</accession>
<protein>
    <submittedName>
        <fullName evidence="3">Transforming growth factor-beta-induced protein ig-h3-like</fullName>
    </submittedName>
</protein>
<dbReference type="SMART" id="SM00554">
    <property type="entry name" value="FAS1"/>
    <property type="match status" value="1"/>
</dbReference>
<feature type="domain" description="FAS1" evidence="1">
    <location>
        <begin position="1"/>
        <end position="108"/>
    </location>
</feature>
<dbReference type="PANTHER" id="PTHR10900:SF124">
    <property type="entry name" value="FI05614P"/>
    <property type="match status" value="1"/>
</dbReference>
<keyword evidence="2" id="KW-1185">Reference proteome</keyword>
<name>A0ABM1A7G7_APLCA</name>
<dbReference type="PROSITE" id="PS50213">
    <property type="entry name" value="FAS1"/>
    <property type="match status" value="1"/>
</dbReference>
<dbReference type="GeneID" id="101858961"/>
<dbReference type="Gene3D" id="2.30.180.10">
    <property type="entry name" value="FAS1 domain"/>
    <property type="match status" value="1"/>
</dbReference>
<evidence type="ECO:0000313" key="2">
    <source>
        <dbReference type="Proteomes" id="UP000694888"/>
    </source>
</evidence>
<evidence type="ECO:0000313" key="3">
    <source>
        <dbReference type="RefSeq" id="XP_012942324.2"/>
    </source>
</evidence>
<gene>
    <name evidence="3" type="primary">LOC101858961</name>
</gene>
<dbReference type="PANTHER" id="PTHR10900">
    <property type="entry name" value="PERIOSTIN-RELATED"/>
    <property type="match status" value="1"/>
</dbReference>
<dbReference type="Pfam" id="PF02469">
    <property type="entry name" value="Fasciclin"/>
    <property type="match status" value="1"/>
</dbReference>